<dbReference type="SMART" id="SM00320">
    <property type="entry name" value="WD40"/>
    <property type="match status" value="4"/>
</dbReference>
<proteinExistence type="inferred from homology"/>
<dbReference type="STRING" id="857342.A0A2T3ARZ0"/>
<evidence type="ECO:0000313" key="10">
    <source>
        <dbReference type="Proteomes" id="UP000241818"/>
    </source>
</evidence>
<dbReference type="SUPFAM" id="SSF50978">
    <property type="entry name" value="WD40 repeat-like"/>
    <property type="match status" value="1"/>
</dbReference>
<evidence type="ECO:0000256" key="4">
    <source>
        <dbReference type="ARBA" id="ARBA00022801"/>
    </source>
</evidence>
<evidence type="ECO:0000313" key="9">
    <source>
        <dbReference type="EMBL" id="PSS09114.1"/>
    </source>
</evidence>
<reference evidence="9 10" key="1">
    <citation type="journal article" date="2018" name="New Phytol.">
        <title>Comparative genomics and transcriptomics depict ericoid mycorrhizal fungi as versatile saprotrophs and plant mutualists.</title>
        <authorList>
            <person name="Martino E."/>
            <person name="Morin E."/>
            <person name="Grelet G.A."/>
            <person name="Kuo A."/>
            <person name="Kohler A."/>
            <person name="Daghino S."/>
            <person name="Barry K.W."/>
            <person name="Cichocki N."/>
            <person name="Clum A."/>
            <person name="Dockter R.B."/>
            <person name="Hainaut M."/>
            <person name="Kuo R.C."/>
            <person name="LaButti K."/>
            <person name="Lindahl B.D."/>
            <person name="Lindquist E.A."/>
            <person name="Lipzen A."/>
            <person name="Khouja H.R."/>
            <person name="Magnuson J."/>
            <person name="Murat C."/>
            <person name="Ohm R.A."/>
            <person name="Singer S.W."/>
            <person name="Spatafora J.W."/>
            <person name="Wang M."/>
            <person name="Veneault-Fourrey C."/>
            <person name="Henrissat B."/>
            <person name="Grigoriev I.V."/>
            <person name="Martin F.M."/>
            <person name="Perotto S."/>
        </authorList>
    </citation>
    <scope>NUCLEOTIDE SEQUENCE [LARGE SCALE GENOMIC DNA]</scope>
    <source>
        <strain evidence="9 10">ATCC 22711</strain>
    </source>
</reference>
<dbReference type="InParanoid" id="A0A2T3ARZ0"/>
<keyword evidence="3" id="KW-0677">Repeat</keyword>
<keyword evidence="10" id="KW-1185">Reference proteome</keyword>
<dbReference type="PANTHER" id="PTHR46042">
    <property type="entry name" value="DIPHTHINE METHYLTRANSFERASE"/>
    <property type="match status" value="1"/>
</dbReference>
<evidence type="ECO:0000256" key="6">
    <source>
        <dbReference type="ARBA" id="ARBA00039131"/>
    </source>
</evidence>
<dbReference type="InterPro" id="IPR015943">
    <property type="entry name" value="WD40/YVTN_repeat-like_dom_sf"/>
</dbReference>
<comment type="catalytic activity">
    <reaction evidence="7">
        <text>diphthine methyl ester-[translation elongation factor 2] + H2O = diphthine-[translation elongation factor 2] + methanol + H(+)</text>
        <dbReference type="Rhea" id="RHEA:42656"/>
        <dbReference type="Rhea" id="RHEA-COMP:10172"/>
        <dbReference type="Rhea" id="RHEA-COMP:10173"/>
        <dbReference type="ChEBI" id="CHEBI:15377"/>
        <dbReference type="ChEBI" id="CHEBI:15378"/>
        <dbReference type="ChEBI" id="CHEBI:17790"/>
        <dbReference type="ChEBI" id="CHEBI:79005"/>
        <dbReference type="ChEBI" id="CHEBI:82696"/>
        <dbReference type="EC" id="3.1.1.97"/>
    </reaction>
</comment>
<name>A0A2T3ARZ0_AMORE</name>
<dbReference type="Pfam" id="PF00400">
    <property type="entry name" value="WD40"/>
    <property type="match status" value="2"/>
</dbReference>
<dbReference type="InterPro" id="IPR001680">
    <property type="entry name" value="WD40_rpt"/>
</dbReference>
<comment type="similarity">
    <text evidence="5">Belongs to the DPH7 family.</text>
</comment>
<dbReference type="EMBL" id="KZ679017">
    <property type="protein sequence ID" value="PSS09114.1"/>
    <property type="molecule type" value="Genomic_DNA"/>
</dbReference>
<keyword evidence="2" id="KW-0853">WD repeat</keyword>
<evidence type="ECO:0000256" key="8">
    <source>
        <dbReference type="SAM" id="MobiDB-lite"/>
    </source>
</evidence>
<sequence length="446" mass="49916">MDPSKFSSCITPITSEVLDAKPSCLEFVPLKHNPNSQFFVVGTYTLLEDAEKPSTNEGEIDEQGSAPRPAKPQEKTGGLKLFKLEDGQQVLVQELSHEGAIFDLHFLPDSPIFAVVTNTGDISVFKFFQTEQNVYKFELISTHHLVDAQITYFSWYPSRETDPPLLAANLETGGVLIVRFKDRSFREVEFVTDDQREFLDLHAHTESAWCCAWVPSNSSEPPSSRTRLFTGGDDCTLRLFSMSTAPTLPNSSLFSNNHEDEDIPDISTATLRPHSSGVTYILPLPITSPDGACILLTGGYDDFIRVYATHDTRKRGRVLTELNLGGGVWRLRLLQNYYYDSSRPNPSSPDNAPVKFRVLASCAYAGARILEIERDESQGWSIRVLGRVTVHQSMCYASDVQPIAMDEKAWDAPRVCVSTSFYDKLLCIWKWDPALAVVEEESRPEG</sequence>
<accession>A0A2T3ARZ0</accession>
<keyword evidence="4" id="KW-0378">Hydrolase</keyword>
<dbReference type="OrthoDB" id="1930760at2759"/>
<protein>
    <recommendedName>
        <fullName evidence="6">methylated diphthine methylhydrolase</fullName>
        <ecNumber evidence="6">3.1.1.97</ecNumber>
    </recommendedName>
</protein>
<dbReference type="GO" id="GO:0005737">
    <property type="term" value="C:cytoplasm"/>
    <property type="evidence" value="ECO:0007669"/>
    <property type="project" value="TreeGrafter"/>
</dbReference>
<dbReference type="InterPro" id="IPR052415">
    <property type="entry name" value="Diphthine_MTase"/>
</dbReference>
<dbReference type="GeneID" id="36577519"/>
<dbReference type="GO" id="GO:0017183">
    <property type="term" value="P:protein histidyl modification to diphthamide"/>
    <property type="evidence" value="ECO:0007669"/>
    <property type="project" value="TreeGrafter"/>
</dbReference>
<evidence type="ECO:0000256" key="2">
    <source>
        <dbReference type="ARBA" id="ARBA00022574"/>
    </source>
</evidence>
<evidence type="ECO:0000256" key="7">
    <source>
        <dbReference type="ARBA" id="ARBA00047551"/>
    </source>
</evidence>
<dbReference type="AlphaFoldDB" id="A0A2T3ARZ0"/>
<dbReference type="RefSeq" id="XP_024717412.1">
    <property type="nucleotide sequence ID" value="XM_024869438.1"/>
</dbReference>
<comment type="pathway">
    <text evidence="1">Protein modification; peptidyl-diphthamide biosynthesis.</text>
</comment>
<dbReference type="InterPro" id="IPR036322">
    <property type="entry name" value="WD40_repeat_dom_sf"/>
</dbReference>
<feature type="region of interest" description="Disordered" evidence="8">
    <location>
        <begin position="51"/>
        <end position="75"/>
    </location>
</feature>
<organism evidence="9 10">
    <name type="scientific">Amorphotheca resinae ATCC 22711</name>
    <dbReference type="NCBI Taxonomy" id="857342"/>
    <lineage>
        <taxon>Eukaryota</taxon>
        <taxon>Fungi</taxon>
        <taxon>Dikarya</taxon>
        <taxon>Ascomycota</taxon>
        <taxon>Pezizomycotina</taxon>
        <taxon>Leotiomycetes</taxon>
        <taxon>Helotiales</taxon>
        <taxon>Amorphothecaceae</taxon>
        <taxon>Amorphotheca</taxon>
    </lineage>
</organism>
<dbReference type="Proteomes" id="UP000241818">
    <property type="component" value="Unassembled WGS sequence"/>
</dbReference>
<evidence type="ECO:0000256" key="3">
    <source>
        <dbReference type="ARBA" id="ARBA00022737"/>
    </source>
</evidence>
<evidence type="ECO:0000256" key="5">
    <source>
        <dbReference type="ARBA" id="ARBA00038092"/>
    </source>
</evidence>
<dbReference type="GO" id="GO:0061685">
    <property type="term" value="F:diphthine methylesterase activity"/>
    <property type="evidence" value="ECO:0007669"/>
    <property type="project" value="UniProtKB-EC"/>
</dbReference>
<dbReference type="Gene3D" id="2.130.10.10">
    <property type="entry name" value="YVTN repeat-like/Quinoprotein amine dehydrogenase"/>
    <property type="match status" value="1"/>
</dbReference>
<gene>
    <name evidence="9" type="ORF">M430DRAFT_69552</name>
</gene>
<dbReference type="EC" id="3.1.1.97" evidence="6"/>
<dbReference type="PANTHER" id="PTHR46042:SF1">
    <property type="entry name" value="DIPHTHINE METHYLTRANSFERASE"/>
    <property type="match status" value="1"/>
</dbReference>
<evidence type="ECO:0000256" key="1">
    <source>
        <dbReference type="ARBA" id="ARBA00005156"/>
    </source>
</evidence>